<feature type="transmembrane region" description="Helical" evidence="2">
    <location>
        <begin position="114"/>
        <end position="138"/>
    </location>
</feature>
<keyword evidence="2" id="KW-0472">Membrane</keyword>
<keyword evidence="4" id="KW-1185">Reference proteome</keyword>
<evidence type="ECO:0000313" key="4">
    <source>
        <dbReference type="Proteomes" id="UP001159427"/>
    </source>
</evidence>
<evidence type="ECO:0000256" key="2">
    <source>
        <dbReference type="SAM" id="Phobius"/>
    </source>
</evidence>
<feature type="compositionally biased region" description="Basic residues" evidence="1">
    <location>
        <begin position="8"/>
        <end position="28"/>
    </location>
</feature>
<evidence type="ECO:0000313" key="3">
    <source>
        <dbReference type="EMBL" id="CAH3185700.1"/>
    </source>
</evidence>
<protein>
    <submittedName>
        <fullName evidence="3">Uncharacterized protein</fullName>
    </submittedName>
</protein>
<keyword evidence="2" id="KW-1133">Transmembrane helix</keyword>
<keyword evidence="2" id="KW-0812">Transmembrane</keyword>
<dbReference type="Proteomes" id="UP001159427">
    <property type="component" value="Unassembled WGS sequence"/>
</dbReference>
<comment type="caution">
    <text evidence="3">The sequence shown here is derived from an EMBL/GenBank/DDBJ whole genome shotgun (WGS) entry which is preliminary data.</text>
</comment>
<sequence length="140" mass="16194">MVRELKEKQRKLSRHSRTSKTHGPHRRNNKSEYQECTCKMDKSLNRGMFNKFKSRKICVAGYQCDTSDFYFCIAEHNELPVIKICSDEGRDDCQQLKLNGTEASFGTTVITATILFTISILFSRVTVNVLVFVLRVVFFI</sequence>
<reference evidence="3 4" key="1">
    <citation type="submission" date="2022-05" db="EMBL/GenBank/DDBJ databases">
        <authorList>
            <consortium name="Genoscope - CEA"/>
            <person name="William W."/>
        </authorList>
    </citation>
    <scope>NUCLEOTIDE SEQUENCE [LARGE SCALE GENOMIC DNA]</scope>
</reference>
<feature type="region of interest" description="Disordered" evidence="1">
    <location>
        <begin position="1"/>
        <end position="30"/>
    </location>
</feature>
<gene>
    <name evidence="3" type="ORF">PEVE_00016288</name>
</gene>
<accession>A0ABN8S602</accession>
<proteinExistence type="predicted"/>
<dbReference type="EMBL" id="CALNXI010002278">
    <property type="protein sequence ID" value="CAH3185700.1"/>
    <property type="molecule type" value="Genomic_DNA"/>
</dbReference>
<evidence type="ECO:0000256" key="1">
    <source>
        <dbReference type="SAM" id="MobiDB-lite"/>
    </source>
</evidence>
<organism evidence="3 4">
    <name type="scientific">Porites evermanni</name>
    <dbReference type="NCBI Taxonomy" id="104178"/>
    <lineage>
        <taxon>Eukaryota</taxon>
        <taxon>Metazoa</taxon>
        <taxon>Cnidaria</taxon>
        <taxon>Anthozoa</taxon>
        <taxon>Hexacorallia</taxon>
        <taxon>Scleractinia</taxon>
        <taxon>Fungiina</taxon>
        <taxon>Poritidae</taxon>
        <taxon>Porites</taxon>
    </lineage>
</organism>
<name>A0ABN8S602_9CNID</name>